<dbReference type="Proteomes" id="UP000003610">
    <property type="component" value="Unassembled WGS sequence"/>
</dbReference>
<comment type="caution">
    <text evidence="2">The sequence shown here is derived from an EMBL/GenBank/DDBJ whole genome shotgun (WGS) entry which is preliminary data.</text>
</comment>
<dbReference type="AlphaFoldDB" id="E1KSP0"/>
<reference evidence="2 3" key="1">
    <citation type="submission" date="2010-08" db="EMBL/GenBank/DDBJ databases">
        <authorList>
            <person name="Durkin A.S."/>
            <person name="Madupu R."/>
            <person name="Torralba M."/>
            <person name="Gillis M."/>
            <person name="Methe B."/>
            <person name="Sutton G."/>
            <person name="Nelson K.E."/>
        </authorList>
    </citation>
    <scope>NUCLEOTIDE SEQUENCE [LARGE SCALE GENOMIC DNA]</scope>
    <source>
        <strain evidence="2 3">FB035-09AN</strain>
    </source>
</reference>
<evidence type="ECO:0000256" key="1">
    <source>
        <dbReference type="SAM" id="Phobius"/>
    </source>
</evidence>
<accession>E1KSP0</accession>
<gene>
    <name evidence="2" type="ORF">HMPREF9296_1700</name>
</gene>
<keyword evidence="1" id="KW-0812">Transmembrane</keyword>
<evidence type="ECO:0000313" key="2">
    <source>
        <dbReference type="EMBL" id="EFL45704.1"/>
    </source>
</evidence>
<dbReference type="STRING" id="866771.HMPREF9296_1700"/>
<sequence length="50" mass="6215">MMNKKNLIYNILFALPFLSVNFNFAYYNIYRNRNFTYFVFKINICPIFYP</sequence>
<evidence type="ECO:0000313" key="3">
    <source>
        <dbReference type="Proteomes" id="UP000003610"/>
    </source>
</evidence>
<name>E1KSP0_9BACT</name>
<protein>
    <submittedName>
        <fullName evidence="2">Uncharacterized protein</fullName>
    </submittedName>
</protein>
<proteinExistence type="predicted"/>
<keyword evidence="1" id="KW-0472">Membrane</keyword>
<keyword evidence="1" id="KW-1133">Transmembrane helix</keyword>
<feature type="transmembrane region" description="Helical" evidence="1">
    <location>
        <begin position="7"/>
        <end position="29"/>
    </location>
</feature>
<dbReference type="EMBL" id="AEDO01000046">
    <property type="protein sequence ID" value="EFL45704.1"/>
    <property type="molecule type" value="Genomic_DNA"/>
</dbReference>
<organism evidence="2 3">
    <name type="scientific">Prevotella disiens FB035-09AN</name>
    <dbReference type="NCBI Taxonomy" id="866771"/>
    <lineage>
        <taxon>Bacteria</taxon>
        <taxon>Pseudomonadati</taxon>
        <taxon>Bacteroidota</taxon>
        <taxon>Bacteroidia</taxon>
        <taxon>Bacteroidales</taxon>
        <taxon>Prevotellaceae</taxon>
        <taxon>Prevotella</taxon>
    </lineage>
</organism>